<dbReference type="AlphaFoldDB" id="A0AAD0MNE0"/>
<dbReference type="EMBL" id="CP022432">
    <property type="protein sequence ID" value="AVN65860.1"/>
    <property type="molecule type" value="Genomic_DNA"/>
</dbReference>
<organism evidence="2 3">
    <name type="scientific">Mesoplasma florum</name>
    <name type="common">Acholeplasma florum</name>
    <dbReference type="NCBI Taxonomy" id="2151"/>
    <lineage>
        <taxon>Bacteria</taxon>
        <taxon>Bacillati</taxon>
        <taxon>Mycoplasmatota</taxon>
        <taxon>Mollicutes</taxon>
        <taxon>Entomoplasmatales</taxon>
        <taxon>Entomoplasmataceae</taxon>
        <taxon>Mesoplasma</taxon>
    </lineage>
</organism>
<dbReference type="Proteomes" id="UP000237990">
    <property type="component" value="Chromosome"/>
</dbReference>
<dbReference type="RefSeq" id="WP_023025869.1">
    <property type="nucleotide sequence ID" value="NZ_CP022432.1"/>
</dbReference>
<keyword evidence="1" id="KW-1133">Transmembrane helix</keyword>
<evidence type="ECO:0000256" key="1">
    <source>
        <dbReference type="SAM" id="Phobius"/>
    </source>
</evidence>
<reference evidence="2 3" key="1">
    <citation type="submission" date="2017-07" db="EMBL/GenBank/DDBJ databases">
        <title>Comparative genomic analysis of Mesoplasma florum.</title>
        <authorList>
            <person name="Baby V."/>
            <person name="Lachance J.-C."/>
            <person name="Gagnon J."/>
            <person name="Lucier J.-F."/>
            <person name="Matteau D."/>
            <person name="Knight T.F."/>
            <person name="Rodrigue S."/>
        </authorList>
    </citation>
    <scope>NUCLEOTIDE SEQUENCE [LARGE SCALE GENOMIC DNA]</scope>
    <source>
        <strain evidence="2 3">W12</strain>
    </source>
</reference>
<dbReference type="GO" id="GO:0016020">
    <property type="term" value="C:membrane"/>
    <property type="evidence" value="ECO:0007669"/>
    <property type="project" value="InterPro"/>
</dbReference>
<feature type="transmembrane region" description="Helical" evidence="1">
    <location>
        <begin position="1247"/>
        <end position="1267"/>
    </location>
</feature>
<protein>
    <submittedName>
        <fullName evidence="2">Uncharacterized protein</fullName>
    </submittedName>
</protein>
<evidence type="ECO:0000313" key="3">
    <source>
        <dbReference type="Proteomes" id="UP000237990"/>
    </source>
</evidence>
<keyword evidence="1" id="KW-0472">Membrane</keyword>
<name>A0AAD0MNE0_MESFO</name>
<evidence type="ECO:0000313" key="2">
    <source>
        <dbReference type="EMBL" id="AVN65860.1"/>
    </source>
</evidence>
<gene>
    <name evidence="2" type="ORF">MflW12_4550</name>
</gene>
<accession>A0AAD0MNE0</accession>
<dbReference type="InterPro" id="IPR007880">
    <property type="entry name" value="Spiralin"/>
</dbReference>
<proteinExistence type="predicted"/>
<keyword evidence="1" id="KW-0812">Transmembrane</keyword>
<sequence>MKIFIYVLTGLTVTQGGTAALNLVDISPKMDKMSENRQDNFKEYEAMNRAALTFGTKISQSYFDGKSGYTTWSGTGKESKNFLYRTKMNSSLSGPTQEVAYTKTTRKNETKPIDFLNKTIFFGNDSTSYYFDKSGISKFEWKNSSYSNYGLVGGLGGILGGVGGILGGVGGILGGVVGLLVPTRPTEQPVTGEEIKTIEVYNRSVKDAVYNPEDDSITYSTLDDNNQDWIITKYYENEKRSEVLASGTSNGLYPILAVEENSKDTYFTVNGMVSVYRDSSKKNELITQLLDTRQAYNVFVDNQGMYIGTSDSSDTSAQAHDSELIKNANPKTFYIDRINDSVTEDSQGDGYIRGVQWVNDITKYVMYDLKTIVKSNSYQDSSYTIDGTYKNQNLTEEYHTTPRYSGMFDYGVMYQADETYKTVTVKGKPTTGRAQVNRVFNDKFQETLRASNLVGSSGLDWNLGPNGEVYVWYNGQNKPNLTLSANSYISKVLLTEQDSEKPVQNGVVYNKTNEKNQFWEVQIPDAHANNGYDLYVQFFDEDKQPNNVITSLIRLRPTDNAKINLADPNNSIKNEIKPSNNTKQSEILAALTKVTGTKITDNDVTINLDEKANYDKFGEIKIKAHESSRLVMNEQTIEIPHLIYDISKTVFEPFSNDEKDYKNKIIKQIVNDSKIDDKTQLTEQQVTNETEISINEPKPGENGSITIKAKSDAIHLTGKQEIVIPAEDAIDLSTLNFDGKVLTNNSSNEEIIKMVNEVIQKQNSTITNLIEQNDIIIERKNPAKVGQDGFITIKASPSSVKISNSNIIKISKLKYDLTNFKIDDASNLIDKTEIIRRLNLITGLGNVNDSDFDFTLVKSSVSQTGIITIKATTNSEWLEKEANITVPMTYNLGEQDLFKYTESNEQKEFVFYESTTIEDVIEYLQHKKGWNNITKNDIKLDIVNRPSASEEGKIRIVSTNVSVVGSSITENNEQYVEVNVKVDRKNISEIVTSPIDIGRVDVSKIKGNTNEILIQNLKEVIMNASKEKINNQSIDYTQLHIKLIDRYNFEIAANQNSEAYSGAIQGSYYLQYDISNYENDFSKGIFINEEDKNDLDKLKAALFSQYSNLFIYWGELKISIEDQTGNLVLEGNETKSLYSGKLIIKVNSTQDLGEIIKVSDENVAKEEFNEEKLTAIIKEQNQSVQWEQINIEVLITGDKAQVQIEPKKDSKIYTGKATLNFTKKVNSNNNENAQSENNIPAHKKTKILLWVLAAVNIMAIAIAAIFVKNKKKDEE</sequence>
<dbReference type="Pfam" id="PF05215">
    <property type="entry name" value="Spiralin"/>
    <property type="match status" value="3"/>
</dbReference>